<comment type="function">
    <text evidence="4">Interacts with the SecY protein in vivo. May bind preferentially to an uncomplexed state of SecY, thus functioning either as a chelating agent for excess SecY in the cell or as a regulatory factor that negatively controls the translocase function.</text>
</comment>
<evidence type="ECO:0000313" key="6">
    <source>
        <dbReference type="Proteomes" id="UP001155587"/>
    </source>
</evidence>
<name>A0A9X3CKX6_9VIBR</name>
<dbReference type="GO" id="GO:0009898">
    <property type="term" value="C:cytoplasmic side of plasma membrane"/>
    <property type="evidence" value="ECO:0007669"/>
    <property type="project" value="InterPro"/>
</dbReference>
<evidence type="ECO:0000256" key="3">
    <source>
        <dbReference type="ARBA" id="ARBA00023136"/>
    </source>
</evidence>
<dbReference type="Proteomes" id="UP001155587">
    <property type="component" value="Unassembled WGS sequence"/>
</dbReference>
<dbReference type="Pfam" id="PF07348">
    <property type="entry name" value="Syd"/>
    <property type="match status" value="1"/>
</dbReference>
<organism evidence="5 6">
    <name type="scientific">Vibrio qingdaonensis</name>
    <dbReference type="NCBI Taxonomy" id="2829491"/>
    <lineage>
        <taxon>Bacteria</taxon>
        <taxon>Pseudomonadati</taxon>
        <taxon>Pseudomonadota</taxon>
        <taxon>Gammaproteobacteria</taxon>
        <taxon>Vibrionales</taxon>
        <taxon>Vibrionaceae</taxon>
        <taxon>Vibrio</taxon>
    </lineage>
</organism>
<sequence length="181" mass="20722">MNQSVQQALEAFAKRYEESWQKKHQTLPANEALYDLVSPCIESKDDQQVFWRASLRETPEQLESIERGIELLIHDDVKAFYGHQYSADMDATWQGNTLTLLQVWSDEDYVRLQENILGHLVTQKRLKLKPTIFIAATDADMDVISICNISGQVILERLGTDRRDIIADDLASFLNGLEPNV</sequence>
<dbReference type="InterPro" id="IPR038228">
    <property type="entry name" value="Syd_sf"/>
</dbReference>
<evidence type="ECO:0000256" key="4">
    <source>
        <dbReference type="HAMAP-Rule" id="MF_01104"/>
    </source>
</evidence>
<keyword evidence="2 4" id="KW-0997">Cell inner membrane</keyword>
<protein>
    <recommendedName>
        <fullName evidence="4">Protein Syd</fullName>
    </recommendedName>
</protein>
<keyword evidence="1 4" id="KW-1003">Cell membrane</keyword>
<dbReference type="NCBIfam" id="NF003439">
    <property type="entry name" value="PRK04968.1"/>
    <property type="match status" value="1"/>
</dbReference>
<dbReference type="RefSeq" id="WP_265673783.1">
    <property type="nucleotide sequence ID" value="NZ_JAKRRY010000003.1"/>
</dbReference>
<dbReference type="CDD" id="cd16323">
    <property type="entry name" value="Syd"/>
    <property type="match status" value="1"/>
</dbReference>
<accession>A0A9X3CKX6</accession>
<keyword evidence="6" id="KW-1185">Reference proteome</keyword>
<evidence type="ECO:0000313" key="5">
    <source>
        <dbReference type="EMBL" id="MCW8345344.1"/>
    </source>
</evidence>
<comment type="subcellular location">
    <subcellularLocation>
        <location evidence="4">Cell inner membrane</location>
        <topology evidence="4">Peripheral membrane protein</topology>
        <orientation evidence="4">Cytoplasmic side</orientation>
    </subcellularLocation>
    <text evidence="4">Loosely associated with the cytoplasmic side of the inner membrane, probably via SecY.</text>
</comment>
<evidence type="ECO:0000256" key="2">
    <source>
        <dbReference type="ARBA" id="ARBA00022519"/>
    </source>
</evidence>
<proteinExistence type="inferred from homology"/>
<dbReference type="Gene3D" id="3.40.1580.20">
    <property type="entry name" value="Syd protein"/>
    <property type="match status" value="1"/>
</dbReference>
<evidence type="ECO:0000256" key="1">
    <source>
        <dbReference type="ARBA" id="ARBA00022475"/>
    </source>
</evidence>
<dbReference type="EMBL" id="JAKRRY010000003">
    <property type="protein sequence ID" value="MCW8345344.1"/>
    <property type="molecule type" value="Genomic_DNA"/>
</dbReference>
<reference evidence="5" key="1">
    <citation type="submission" date="2022-02" db="EMBL/GenBank/DDBJ databases">
        <title>Vibrio sp. nov, a new bacterium isolated from seawater.</title>
        <authorList>
            <person name="Yuan Y."/>
        </authorList>
    </citation>
    <scope>NUCLEOTIDE SEQUENCE</scope>
    <source>
        <strain evidence="5">ZSDZ65</strain>
    </source>
</reference>
<dbReference type="InterPro" id="IPR009948">
    <property type="entry name" value="Syd"/>
</dbReference>
<dbReference type="HAMAP" id="MF_01104">
    <property type="entry name" value="Syd"/>
    <property type="match status" value="1"/>
</dbReference>
<comment type="caution">
    <text evidence="5">The sequence shown here is derived from an EMBL/GenBank/DDBJ whole genome shotgun (WGS) entry which is preliminary data.</text>
</comment>
<dbReference type="AlphaFoldDB" id="A0A9X3CKX6"/>
<keyword evidence="3 4" id="KW-0472">Membrane</keyword>
<gene>
    <name evidence="4 5" type="primary">syd</name>
    <name evidence="5" type="ORF">MD535_04775</name>
</gene>
<comment type="similarity">
    <text evidence="4">Belongs to the Syd family.</text>
</comment>